<name>A0A7S4HZE5_9STRA</name>
<proteinExistence type="predicted"/>
<accession>A0A7S4HZE5</accession>
<dbReference type="SUPFAM" id="SSF50998">
    <property type="entry name" value="Quinoprotein alcohol dehydrogenase-like"/>
    <property type="match status" value="1"/>
</dbReference>
<feature type="region of interest" description="Disordered" evidence="1">
    <location>
        <begin position="42"/>
        <end position="62"/>
    </location>
</feature>
<sequence>MTLWTTITTMMNAITAKFTVSKHPNSALLAWLPQKKKSLATEETAADRAKTKAPARTAKKKPVSKRTDMQVRLLAPPTKFLYYIADPQVTLTMLDGDTILHLSAYLPLRSIGSLSCANKSMEHILSSDFLYCLGTGRSSTLPCVHQSKNVLPLRTVEGEARARGVARKFSIESSIYSCQGDESRARNFAVADHIRSKDAIDSILVHDGAVTYTTKGCEVITRWCGRKVKQSSLSLPICSYLISSAHHNGTRVYAVLASHSKGRCRYVLSLVTLSRKRDGAPTLLWEHQFSAMLFTSSATKAVVKFNLDGSRILFGTLERCFVIDAASGKNVWAMRRANLLSVVIQDKFVFAVTQSRSLHIYNVTQGQDPVASGTLPRRLNSELNVQGIIFLGGRVWIVCETKLMCTGRLMRVLRNLASSAAGEGIPRVTVMDVSYLEPQQKHIVHCHDNFLYVASGKRIRGFDRRNIFAPCKTYCAEEKVNAMQIDQTKIICATVHPNGRSGRLEIIPICQVGGLAYPSVFVKRTFLSSHQMYSIQFGGRLLVVLYRYDVVEDRSCSGEIQVFDIQHCNDYFEKEKK</sequence>
<dbReference type="AlphaFoldDB" id="A0A7S4HZE5"/>
<evidence type="ECO:0000256" key="1">
    <source>
        <dbReference type="SAM" id="MobiDB-lite"/>
    </source>
</evidence>
<dbReference type="EMBL" id="HBKQ01008497">
    <property type="protein sequence ID" value="CAE2214055.1"/>
    <property type="molecule type" value="Transcribed_RNA"/>
</dbReference>
<reference evidence="2" key="1">
    <citation type="submission" date="2021-01" db="EMBL/GenBank/DDBJ databases">
        <authorList>
            <person name="Corre E."/>
            <person name="Pelletier E."/>
            <person name="Niang G."/>
            <person name="Scheremetjew M."/>
            <person name="Finn R."/>
            <person name="Kale V."/>
            <person name="Holt S."/>
            <person name="Cochrane G."/>
            <person name="Meng A."/>
            <person name="Brown T."/>
            <person name="Cohen L."/>
        </authorList>
    </citation>
    <scope>NUCLEOTIDE SEQUENCE</scope>
    <source>
        <strain evidence="2">Isolate 1302-5</strain>
    </source>
</reference>
<gene>
    <name evidence="2" type="ORF">OAUR00152_LOCUS5726</name>
</gene>
<evidence type="ECO:0000313" key="2">
    <source>
        <dbReference type="EMBL" id="CAE2214055.1"/>
    </source>
</evidence>
<protein>
    <submittedName>
        <fullName evidence="2">Uncharacterized protein</fullName>
    </submittedName>
</protein>
<dbReference type="Gene3D" id="2.130.10.10">
    <property type="entry name" value="YVTN repeat-like/Quinoprotein amine dehydrogenase"/>
    <property type="match status" value="1"/>
</dbReference>
<dbReference type="InterPro" id="IPR011047">
    <property type="entry name" value="Quinoprotein_ADH-like_sf"/>
</dbReference>
<feature type="compositionally biased region" description="Basic residues" evidence="1">
    <location>
        <begin position="51"/>
        <end position="62"/>
    </location>
</feature>
<dbReference type="InterPro" id="IPR015943">
    <property type="entry name" value="WD40/YVTN_repeat-like_dom_sf"/>
</dbReference>
<organism evidence="2">
    <name type="scientific">Odontella aurita</name>
    <dbReference type="NCBI Taxonomy" id="265563"/>
    <lineage>
        <taxon>Eukaryota</taxon>
        <taxon>Sar</taxon>
        <taxon>Stramenopiles</taxon>
        <taxon>Ochrophyta</taxon>
        <taxon>Bacillariophyta</taxon>
        <taxon>Mediophyceae</taxon>
        <taxon>Biddulphiophycidae</taxon>
        <taxon>Eupodiscales</taxon>
        <taxon>Odontellaceae</taxon>
        <taxon>Odontella</taxon>
    </lineage>
</organism>